<evidence type="ECO:0000313" key="6">
    <source>
        <dbReference type="Proteomes" id="UP000728185"/>
    </source>
</evidence>
<dbReference type="GO" id="GO:0000981">
    <property type="term" value="F:DNA-binding transcription factor activity, RNA polymerase II-specific"/>
    <property type="evidence" value="ECO:0007669"/>
    <property type="project" value="TreeGrafter"/>
</dbReference>
<dbReference type="SUPFAM" id="SSF47413">
    <property type="entry name" value="lambda repressor-like DNA-binding domains"/>
    <property type="match status" value="1"/>
</dbReference>
<reference evidence="5" key="1">
    <citation type="submission" date="2019-05" db="EMBL/GenBank/DDBJ databases">
        <title>Annotation for the trematode Fasciolopsis buski.</title>
        <authorList>
            <person name="Choi Y.-J."/>
        </authorList>
    </citation>
    <scope>NUCLEOTIDE SEQUENCE</scope>
    <source>
        <strain evidence="5">HT</strain>
        <tissue evidence="5">Whole worm</tissue>
    </source>
</reference>
<dbReference type="EMBL" id="LUCM01007900">
    <property type="protein sequence ID" value="KAA0189232.1"/>
    <property type="molecule type" value="Genomic_DNA"/>
</dbReference>
<dbReference type="PANTHER" id="PTHR11636:SF5">
    <property type="entry name" value="POU DOMAIN MOTIF 3, ISOFORM F"/>
    <property type="match status" value="1"/>
</dbReference>
<dbReference type="InterPro" id="IPR010982">
    <property type="entry name" value="Lambda_DNA-bd_dom_sf"/>
</dbReference>
<evidence type="ECO:0000259" key="4">
    <source>
        <dbReference type="PROSITE" id="PS51179"/>
    </source>
</evidence>
<dbReference type="Proteomes" id="UP000728185">
    <property type="component" value="Unassembled WGS sequence"/>
</dbReference>
<keyword evidence="2" id="KW-0371">Homeobox</keyword>
<evidence type="ECO:0000256" key="2">
    <source>
        <dbReference type="ARBA" id="ARBA00023155"/>
    </source>
</evidence>
<keyword evidence="1" id="KW-0238">DNA-binding</keyword>
<dbReference type="GO" id="GO:0000978">
    <property type="term" value="F:RNA polymerase II cis-regulatory region sequence-specific DNA binding"/>
    <property type="evidence" value="ECO:0007669"/>
    <property type="project" value="TreeGrafter"/>
</dbReference>
<dbReference type="PROSITE" id="PS51179">
    <property type="entry name" value="POU_3"/>
    <property type="match status" value="1"/>
</dbReference>
<dbReference type="SMART" id="SM00352">
    <property type="entry name" value="POU"/>
    <property type="match status" value="1"/>
</dbReference>
<name>A0A8E0RNZ1_9TREM</name>
<keyword evidence="6" id="KW-1185">Reference proteome</keyword>
<organism evidence="5 6">
    <name type="scientific">Fasciolopsis buskii</name>
    <dbReference type="NCBI Taxonomy" id="27845"/>
    <lineage>
        <taxon>Eukaryota</taxon>
        <taxon>Metazoa</taxon>
        <taxon>Spiralia</taxon>
        <taxon>Lophotrochozoa</taxon>
        <taxon>Platyhelminthes</taxon>
        <taxon>Trematoda</taxon>
        <taxon>Digenea</taxon>
        <taxon>Plagiorchiida</taxon>
        <taxon>Echinostomata</taxon>
        <taxon>Echinostomatoidea</taxon>
        <taxon>Fasciolidae</taxon>
        <taxon>Fasciolopsis</taxon>
    </lineage>
</organism>
<dbReference type="Gene3D" id="1.10.260.40">
    <property type="entry name" value="lambda repressor-like DNA-binding domains"/>
    <property type="match status" value="1"/>
</dbReference>
<dbReference type="Pfam" id="PF00157">
    <property type="entry name" value="Pou"/>
    <property type="match status" value="1"/>
</dbReference>
<dbReference type="AlphaFoldDB" id="A0A8E0RNZ1"/>
<sequence length="288" mass="32212">MLHSVAKILEDSDNSFKSPTGRSSLHEIDAKQQSAIRNETVLKQCDGTTHSADRVTSPGRLDKLLCVINGHFDLSQQCSSSSVLDNGLQKCLDKYGEKMFRNESREWDSKLYQLLPHSFRCFTGGNVYSVSYQDNLSEFVGNQSPARRTNNHFKEASYLGEQDCSTCGNGINVSLVFIFVEASLENSFQSVDVLSPNEASTSCGMLTDSIHQVQSRTSTMPIKPFRLKVLSDSGHYTVKDKELRDICEFARYFKFRRLTMGLTQTQVCLSLNAKEGSAYSQSAICRCD</sequence>
<dbReference type="InterPro" id="IPR000327">
    <property type="entry name" value="POU_dom"/>
</dbReference>
<dbReference type="PANTHER" id="PTHR11636">
    <property type="entry name" value="POU DOMAIN"/>
    <property type="match status" value="1"/>
</dbReference>
<protein>
    <submittedName>
        <fullName evidence="5">POU domain protein</fullName>
    </submittedName>
</protein>
<proteinExistence type="predicted"/>
<comment type="caution">
    <text evidence="5">The sequence shown here is derived from an EMBL/GenBank/DDBJ whole genome shotgun (WGS) entry which is preliminary data.</text>
</comment>
<accession>A0A8E0RNZ1</accession>
<feature type="domain" description="POU-specific" evidence="4">
    <location>
        <begin position="238"/>
        <end position="288"/>
    </location>
</feature>
<dbReference type="OrthoDB" id="10066259at2759"/>
<evidence type="ECO:0000256" key="1">
    <source>
        <dbReference type="ARBA" id="ARBA00023125"/>
    </source>
</evidence>
<evidence type="ECO:0000256" key="3">
    <source>
        <dbReference type="ARBA" id="ARBA00023242"/>
    </source>
</evidence>
<evidence type="ECO:0000313" key="5">
    <source>
        <dbReference type="EMBL" id="KAA0189232.1"/>
    </source>
</evidence>
<gene>
    <name evidence="5" type="ORF">FBUS_07910</name>
</gene>
<keyword evidence="3" id="KW-0539">Nucleus</keyword>
<dbReference type="InterPro" id="IPR050255">
    <property type="entry name" value="POU_domain_TF"/>
</dbReference>